<organism evidence="1">
    <name type="scientific">marine sediment metagenome</name>
    <dbReference type="NCBI Taxonomy" id="412755"/>
    <lineage>
        <taxon>unclassified sequences</taxon>
        <taxon>metagenomes</taxon>
        <taxon>ecological metagenomes</taxon>
    </lineage>
</organism>
<accession>A0A0F8YGV5</accession>
<gene>
    <name evidence="1" type="ORF">LCGC14_2899010</name>
</gene>
<proteinExistence type="predicted"/>
<dbReference type="EMBL" id="LAZR01057014">
    <property type="protein sequence ID" value="KKK72925.1"/>
    <property type="molecule type" value="Genomic_DNA"/>
</dbReference>
<reference evidence="1" key="1">
    <citation type="journal article" date="2015" name="Nature">
        <title>Complex archaea that bridge the gap between prokaryotes and eukaryotes.</title>
        <authorList>
            <person name="Spang A."/>
            <person name="Saw J.H."/>
            <person name="Jorgensen S.L."/>
            <person name="Zaremba-Niedzwiedzka K."/>
            <person name="Martijn J."/>
            <person name="Lind A.E."/>
            <person name="van Eijk R."/>
            <person name="Schleper C."/>
            <person name="Guy L."/>
            <person name="Ettema T.J."/>
        </authorList>
    </citation>
    <scope>NUCLEOTIDE SEQUENCE</scope>
</reference>
<protein>
    <submittedName>
        <fullName evidence="1">Uncharacterized protein</fullName>
    </submittedName>
</protein>
<comment type="caution">
    <text evidence="1">The sequence shown here is derived from an EMBL/GenBank/DDBJ whole genome shotgun (WGS) entry which is preliminary data.</text>
</comment>
<dbReference type="AlphaFoldDB" id="A0A0F8YGV5"/>
<evidence type="ECO:0000313" key="1">
    <source>
        <dbReference type="EMBL" id="KKK72925.1"/>
    </source>
</evidence>
<feature type="non-terminal residue" evidence="1">
    <location>
        <position position="1"/>
    </location>
</feature>
<name>A0A0F8YGV5_9ZZZZ</name>
<sequence>GRAIEAFQEARLEEAAKLVAEEGISFGEAKSRLGATISGFQHGGLITQPTLLTRVGSSIPYGIMAEKRPEVISQVGAGGSVNIIVELDGKTIARAIGQPFVDLIRVKTGAKI</sequence>